<evidence type="ECO:0008006" key="5">
    <source>
        <dbReference type="Google" id="ProtNLM"/>
    </source>
</evidence>
<feature type="signal peptide" evidence="2">
    <location>
        <begin position="1"/>
        <end position="26"/>
    </location>
</feature>
<reference evidence="3 4" key="1">
    <citation type="submission" date="2019-02" db="EMBL/GenBank/DDBJ databases">
        <title>Genomic Encyclopedia of Type Strains, Phase IV (KMG-IV): sequencing the most valuable type-strain genomes for metagenomic binning, comparative biology and taxonomic classification.</title>
        <authorList>
            <person name="Goeker M."/>
        </authorList>
    </citation>
    <scope>NUCLEOTIDE SEQUENCE [LARGE SCALE GENOMIC DNA]</scope>
    <source>
        <strain evidence="3 4">DSM 105135</strain>
    </source>
</reference>
<sequence length="225" mass="25836">MNYAGQYFVRFCLAASILSISAGLYAAPVTSTRAASNVWYRYYNEKGVPTLSDQITEEHVRRGYEILDRNMQVTGRVAAFNNEIYLKEKARREAQMRQKMDDERIMKLYSSSRDAESARNRLLDTLETSIGYNRIQLIRLKRLRSELVEQGAESERTGKSLTAKQKDLIVQYDSQIKDLMQLMSSQEDEKNKVSNDFAPIINRLIAIEKSRKDGTYDTDTGGHPN</sequence>
<comment type="caution">
    <text evidence="3">The sequence shown here is derived from an EMBL/GenBank/DDBJ whole genome shotgun (WGS) entry which is preliminary data.</text>
</comment>
<protein>
    <recommendedName>
        <fullName evidence="5">DUF4124 domain-containing protein</fullName>
    </recommendedName>
</protein>
<dbReference type="AlphaFoldDB" id="A0A4Q7Z8Y8"/>
<keyword evidence="2" id="KW-0732">Signal</keyword>
<evidence type="ECO:0000313" key="3">
    <source>
        <dbReference type="EMBL" id="RZU46987.1"/>
    </source>
</evidence>
<organism evidence="3 4">
    <name type="scientific">Fluviicoccus keumensis</name>
    <dbReference type="NCBI Taxonomy" id="1435465"/>
    <lineage>
        <taxon>Bacteria</taxon>
        <taxon>Pseudomonadati</taxon>
        <taxon>Pseudomonadota</taxon>
        <taxon>Gammaproteobacteria</taxon>
        <taxon>Moraxellales</taxon>
        <taxon>Moraxellaceae</taxon>
        <taxon>Fluviicoccus</taxon>
    </lineage>
</organism>
<feature type="chain" id="PRO_5020986342" description="DUF4124 domain-containing protein" evidence="2">
    <location>
        <begin position="27"/>
        <end position="225"/>
    </location>
</feature>
<evidence type="ECO:0000256" key="2">
    <source>
        <dbReference type="SAM" id="SignalP"/>
    </source>
</evidence>
<proteinExistence type="predicted"/>
<accession>A0A4Q7Z8Y8</accession>
<dbReference type="EMBL" id="SHKX01000011">
    <property type="protein sequence ID" value="RZU46987.1"/>
    <property type="molecule type" value="Genomic_DNA"/>
</dbReference>
<feature type="coiled-coil region" evidence="1">
    <location>
        <begin position="169"/>
        <end position="196"/>
    </location>
</feature>
<dbReference type="RefSeq" id="WP_130412094.1">
    <property type="nucleotide sequence ID" value="NZ_SHKX01000011.1"/>
</dbReference>
<gene>
    <name evidence="3" type="ORF">EV700_1374</name>
</gene>
<name>A0A4Q7Z8Y8_9GAMM</name>
<dbReference type="Proteomes" id="UP000292423">
    <property type="component" value="Unassembled WGS sequence"/>
</dbReference>
<evidence type="ECO:0000313" key="4">
    <source>
        <dbReference type="Proteomes" id="UP000292423"/>
    </source>
</evidence>
<dbReference type="OrthoDB" id="6711589at2"/>
<keyword evidence="1" id="KW-0175">Coiled coil</keyword>
<evidence type="ECO:0000256" key="1">
    <source>
        <dbReference type="SAM" id="Coils"/>
    </source>
</evidence>
<keyword evidence="4" id="KW-1185">Reference proteome</keyword>